<evidence type="ECO:0000256" key="2">
    <source>
        <dbReference type="ARBA" id="ARBA00022475"/>
    </source>
</evidence>
<proteinExistence type="predicted"/>
<dbReference type="CDD" id="cd00063">
    <property type="entry name" value="FN3"/>
    <property type="match status" value="4"/>
</dbReference>
<dbReference type="GO" id="GO:0098632">
    <property type="term" value="F:cell-cell adhesion mediator activity"/>
    <property type="evidence" value="ECO:0007669"/>
    <property type="project" value="TreeGrafter"/>
</dbReference>
<keyword evidence="2" id="KW-1003">Cell membrane</keyword>
<reference evidence="14" key="1">
    <citation type="submission" date="2022-01" db="EMBL/GenBank/DDBJ databases">
        <authorList>
            <person name="King R."/>
        </authorList>
    </citation>
    <scope>NUCLEOTIDE SEQUENCE</scope>
</reference>
<feature type="domain" description="Fibronectin type-III" evidence="13">
    <location>
        <begin position="810"/>
        <end position="904"/>
    </location>
</feature>
<feature type="chain" id="PRO_5040431918" description="Neuroglian" evidence="11">
    <location>
        <begin position="19"/>
        <end position="1157"/>
    </location>
</feature>
<organism evidence="14 15">
    <name type="scientific">Diabrotica balteata</name>
    <name type="common">Banded cucumber beetle</name>
    <dbReference type="NCBI Taxonomy" id="107213"/>
    <lineage>
        <taxon>Eukaryota</taxon>
        <taxon>Metazoa</taxon>
        <taxon>Ecdysozoa</taxon>
        <taxon>Arthropoda</taxon>
        <taxon>Hexapoda</taxon>
        <taxon>Insecta</taxon>
        <taxon>Pterygota</taxon>
        <taxon>Neoptera</taxon>
        <taxon>Endopterygota</taxon>
        <taxon>Coleoptera</taxon>
        <taxon>Polyphaga</taxon>
        <taxon>Cucujiformia</taxon>
        <taxon>Chrysomeloidea</taxon>
        <taxon>Chrysomelidae</taxon>
        <taxon>Galerucinae</taxon>
        <taxon>Diabroticina</taxon>
        <taxon>Diabroticites</taxon>
        <taxon>Diabrotica</taxon>
    </lineage>
</organism>
<feature type="signal peptide" evidence="11">
    <location>
        <begin position="1"/>
        <end position="18"/>
    </location>
</feature>
<feature type="domain" description="Fibronectin type-III" evidence="13">
    <location>
        <begin position="908"/>
        <end position="1012"/>
    </location>
</feature>
<dbReference type="FunFam" id="2.60.40.10:FF:000005">
    <property type="entry name" value="Neuronal cell adhesion molecule"/>
    <property type="match status" value="1"/>
</dbReference>
<dbReference type="FunFam" id="2.60.40.10:FF:000028">
    <property type="entry name" value="Neuronal cell adhesion molecule"/>
    <property type="match status" value="1"/>
</dbReference>
<evidence type="ECO:0008006" key="16">
    <source>
        <dbReference type="Google" id="ProtNLM"/>
    </source>
</evidence>
<protein>
    <recommendedName>
        <fullName evidence="16">Neuroglian</fullName>
    </recommendedName>
</protein>
<keyword evidence="4" id="KW-0677">Repeat</keyword>
<dbReference type="SUPFAM" id="SSF49265">
    <property type="entry name" value="Fibronectin type III"/>
    <property type="match status" value="2"/>
</dbReference>
<evidence type="ECO:0000256" key="8">
    <source>
        <dbReference type="ARBA" id="ARBA00023180"/>
    </source>
</evidence>
<dbReference type="FunFam" id="2.60.40.10:FF:000032">
    <property type="entry name" value="palladin isoform X1"/>
    <property type="match status" value="1"/>
</dbReference>
<keyword evidence="9" id="KW-0393">Immunoglobulin domain</keyword>
<dbReference type="Pfam" id="PF07679">
    <property type="entry name" value="I-set"/>
    <property type="match status" value="4"/>
</dbReference>
<dbReference type="InterPro" id="IPR003598">
    <property type="entry name" value="Ig_sub2"/>
</dbReference>
<accession>A0A9N9SSN7</accession>
<evidence type="ECO:0000313" key="15">
    <source>
        <dbReference type="Proteomes" id="UP001153709"/>
    </source>
</evidence>
<feature type="domain" description="Ig-like" evidence="12">
    <location>
        <begin position="424"/>
        <end position="510"/>
    </location>
</feature>
<name>A0A9N9SSN7_DIABA</name>
<dbReference type="PANTHER" id="PTHR44170:SF6">
    <property type="entry name" value="CONTACTIN"/>
    <property type="match status" value="1"/>
</dbReference>
<feature type="region of interest" description="Disordered" evidence="10">
    <location>
        <begin position="692"/>
        <end position="713"/>
    </location>
</feature>
<dbReference type="SUPFAM" id="SSF48726">
    <property type="entry name" value="Immunoglobulin"/>
    <property type="match status" value="6"/>
</dbReference>
<dbReference type="FunFam" id="2.60.40.10:FF:001718">
    <property type="entry name" value="Neuroglian, isoform D"/>
    <property type="match status" value="1"/>
</dbReference>
<feature type="domain" description="Ig-like" evidence="12">
    <location>
        <begin position="331"/>
        <end position="418"/>
    </location>
</feature>
<dbReference type="GO" id="GO:0030424">
    <property type="term" value="C:axon"/>
    <property type="evidence" value="ECO:0007669"/>
    <property type="project" value="TreeGrafter"/>
</dbReference>
<evidence type="ECO:0000256" key="9">
    <source>
        <dbReference type="ARBA" id="ARBA00023319"/>
    </source>
</evidence>
<evidence type="ECO:0000259" key="13">
    <source>
        <dbReference type="PROSITE" id="PS50853"/>
    </source>
</evidence>
<dbReference type="Pfam" id="PF13927">
    <property type="entry name" value="Ig_3"/>
    <property type="match status" value="1"/>
</dbReference>
<evidence type="ECO:0000256" key="7">
    <source>
        <dbReference type="ARBA" id="ARBA00023157"/>
    </source>
</evidence>
<dbReference type="EMBL" id="OU898285">
    <property type="protein sequence ID" value="CAG9828624.1"/>
    <property type="molecule type" value="Genomic_DNA"/>
</dbReference>
<keyword evidence="3 11" id="KW-0732">Signal</keyword>
<dbReference type="AlphaFoldDB" id="A0A9N9SSN7"/>
<gene>
    <name evidence="14" type="ORF">DIABBA_LOCUS2532</name>
</gene>
<feature type="domain" description="Fibronectin type-III" evidence="13">
    <location>
        <begin position="606"/>
        <end position="703"/>
    </location>
</feature>
<dbReference type="FunFam" id="2.60.40.10:FF:000107">
    <property type="entry name" value="Myosin, light chain kinase a"/>
    <property type="match status" value="1"/>
</dbReference>
<dbReference type="SMART" id="SM00408">
    <property type="entry name" value="IGc2"/>
    <property type="match status" value="5"/>
</dbReference>
<dbReference type="GO" id="GO:0005886">
    <property type="term" value="C:plasma membrane"/>
    <property type="evidence" value="ECO:0007669"/>
    <property type="project" value="UniProtKB-SubCell"/>
</dbReference>
<dbReference type="Pfam" id="PF00041">
    <property type="entry name" value="fn3"/>
    <property type="match status" value="2"/>
</dbReference>
<evidence type="ECO:0000256" key="3">
    <source>
        <dbReference type="ARBA" id="ARBA00022729"/>
    </source>
</evidence>
<dbReference type="InterPro" id="IPR003961">
    <property type="entry name" value="FN3_dom"/>
</dbReference>
<dbReference type="Proteomes" id="UP001153709">
    <property type="component" value="Chromosome 10"/>
</dbReference>
<dbReference type="InterPro" id="IPR036179">
    <property type="entry name" value="Ig-like_dom_sf"/>
</dbReference>
<evidence type="ECO:0000256" key="4">
    <source>
        <dbReference type="ARBA" id="ARBA00022737"/>
    </source>
</evidence>
<dbReference type="GO" id="GO:0007420">
    <property type="term" value="P:brain development"/>
    <property type="evidence" value="ECO:0007669"/>
    <property type="project" value="TreeGrafter"/>
</dbReference>
<sequence>MANNYFVILSLYLAFAVSERISPPLIVKGPPNDEILFEVAEDKDDLRPIVLNCEAEGFPAPRYSWIKDGKPFNYSSDDRISIQPGRGTLVMIKPVDKDSGQYQCFAENEYGIATSNSVFLNREELDSFDVSDPTTVVGTEGKPFMISCDPPRGYPQPKINWVYVTNSGAIKSINSSRITVDPEGNLWFSNLTRIDDSNGEFFYACVAVSGVKKEYKLGNRVSLNVTPTEDSSHNRQQPTDQYVSKKNVVGLRGKSVEIFCIYGGTPLPQIVWRKNGHALHSSDRITWNNYGKSLLINYVDFNDAGNYTCEVSNGVGEAQTQSINLKVLASPYLITKPTIQNVTEGDSVELECKGGGLPEPQAKWIHNGKPIEESLDNPRRKVLSNKIIIEHLQKNDTGNYGCNVTNSLGYVYVEVYVNVLSGIPEIIEASKNVKTVEKQNLRLPCKTFGSSKPTIRWFRDGIELTKGNFQIQPNGTLLIKDVHFEDSGNYTCYAANKFGNTSAVSQVEVKARTYIYKGPKDTEAVTGSSVTLQCSAIADNELHLEIIWLNNNEPLDFEKEPRFIKSPDNSLIILKVIDLDSGIYKCLARTELDEASAEAFLIVQDVPNPPIIESVECYSRKATITWQQVGDNRSPILYFIIQYSTKFSPDTWKDISRASAWDSSGSISLAPWNQYTFRILAVNKVGPSKPSVHSRDVCITPPEVPNKNPELVNGHGTKPDNLVISWNPLPKTEHAGPGFKYRVCFKQNIDGATYECTDINNDSQNTYTVSNQPSFQQYKIKVIASNDIGDAKAEPIEVIGYSGESKPLEAPTNFTLLLVPDGRTGLFSWNPISEESFRGHILGYKIEFWSDVSNLHKEIKVGNSSKALINSLDPYTRNYARIYAFNGVYNGPSSAILSFNMPEGKPGVIENLEAYPLGSTSFLIKWRPPNRPNGILRGYVVSWAKIDAYRIDRLNTTTILDPNITSTKLTNLLPDTRYRIYVSSTTNAGESQEFFIERTTSQVQSIKPSKPSFTWMLIQRNSGVTARIRWLPAMDGNGGANFIAKCRKKYDSAWIESIVETTRDWTDVNNLTGSDVYECLVSSLDEKSVYRTDSDIQEIDIRKERSQHKIINEQEISSDDNNGIMHKKSSPVETTTTAPDDYDGKVYPQFLLPQLYI</sequence>
<dbReference type="SMART" id="SM00406">
    <property type="entry name" value="IGv"/>
    <property type="match status" value="2"/>
</dbReference>
<dbReference type="OrthoDB" id="6244967at2759"/>
<feature type="domain" description="Ig-like" evidence="12">
    <location>
        <begin position="513"/>
        <end position="596"/>
    </location>
</feature>
<evidence type="ECO:0000256" key="10">
    <source>
        <dbReference type="SAM" id="MobiDB-lite"/>
    </source>
</evidence>
<keyword evidence="7" id="KW-1015">Disulfide bond</keyword>
<dbReference type="PROSITE" id="PS50835">
    <property type="entry name" value="IG_LIKE"/>
    <property type="match status" value="5"/>
</dbReference>
<keyword evidence="6" id="KW-0472">Membrane</keyword>
<dbReference type="InterPro" id="IPR036116">
    <property type="entry name" value="FN3_sf"/>
</dbReference>
<dbReference type="InterPro" id="IPR007110">
    <property type="entry name" value="Ig-like_dom"/>
</dbReference>
<feature type="domain" description="Ig-like" evidence="12">
    <location>
        <begin position="24"/>
        <end position="119"/>
    </location>
</feature>
<dbReference type="GO" id="GO:0007411">
    <property type="term" value="P:axon guidance"/>
    <property type="evidence" value="ECO:0007669"/>
    <property type="project" value="TreeGrafter"/>
</dbReference>
<comment type="subcellular location">
    <subcellularLocation>
        <location evidence="1">Cell membrane</location>
    </subcellularLocation>
</comment>
<evidence type="ECO:0000256" key="5">
    <source>
        <dbReference type="ARBA" id="ARBA00022889"/>
    </source>
</evidence>
<keyword evidence="5" id="KW-0130">Cell adhesion</keyword>
<evidence type="ECO:0000256" key="1">
    <source>
        <dbReference type="ARBA" id="ARBA00004236"/>
    </source>
</evidence>
<evidence type="ECO:0000259" key="12">
    <source>
        <dbReference type="PROSITE" id="PS50835"/>
    </source>
</evidence>
<keyword evidence="8" id="KW-0325">Glycoprotein</keyword>
<dbReference type="PANTHER" id="PTHR44170">
    <property type="entry name" value="PROTEIN SIDEKICK"/>
    <property type="match status" value="1"/>
</dbReference>
<evidence type="ECO:0000313" key="14">
    <source>
        <dbReference type="EMBL" id="CAG9828624.1"/>
    </source>
</evidence>
<dbReference type="InterPro" id="IPR013098">
    <property type="entry name" value="Ig_I-set"/>
</dbReference>
<dbReference type="Gene3D" id="2.60.40.10">
    <property type="entry name" value="Immunoglobulins"/>
    <property type="match status" value="10"/>
</dbReference>
<feature type="domain" description="Fibronectin type-III" evidence="13">
    <location>
        <begin position="705"/>
        <end position="808"/>
    </location>
</feature>
<dbReference type="InterPro" id="IPR003599">
    <property type="entry name" value="Ig_sub"/>
</dbReference>
<dbReference type="InterPro" id="IPR013106">
    <property type="entry name" value="Ig_V-set"/>
</dbReference>
<keyword evidence="15" id="KW-1185">Reference proteome</keyword>
<feature type="region of interest" description="Disordered" evidence="10">
    <location>
        <begin position="1119"/>
        <end position="1140"/>
    </location>
</feature>
<dbReference type="PROSITE" id="PS50853">
    <property type="entry name" value="FN3"/>
    <property type="match status" value="4"/>
</dbReference>
<feature type="domain" description="Ig-like" evidence="12">
    <location>
        <begin position="238"/>
        <end position="324"/>
    </location>
</feature>
<dbReference type="FunFam" id="2.60.40.10:FF:000035">
    <property type="entry name" value="Contactin 1"/>
    <property type="match status" value="1"/>
</dbReference>
<dbReference type="SMART" id="SM00060">
    <property type="entry name" value="FN3"/>
    <property type="match status" value="4"/>
</dbReference>
<dbReference type="InterPro" id="IPR013783">
    <property type="entry name" value="Ig-like_fold"/>
</dbReference>
<dbReference type="SMART" id="SM00409">
    <property type="entry name" value="IG"/>
    <property type="match status" value="6"/>
</dbReference>
<evidence type="ECO:0000256" key="6">
    <source>
        <dbReference type="ARBA" id="ARBA00023136"/>
    </source>
</evidence>
<evidence type="ECO:0000256" key="11">
    <source>
        <dbReference type="SAM" id="SignalP"/>
    </source>
</evidence>